<accession>A0A1G9VYJ7</accession>
<dbReference type="OrthoDB" id="1768345at2"/>
<dbReference type="Proteomes" id="UP000187651">
    <property type="component" value="Unassembled WGS sequence"/>
</dbReference>
<dbReference type="RefSeq" id="WP_074521309.1">
    <property type="nucleotide sequence ID" value="NZ_FNHZ01000002.1"/>
</dbReference>
<organism evidence="1 2">
    <name type="scientific">Lachnospira pectinoschiza</name>
    <dbReference type="NCBI Taxonomy" id="28052"/>
    <lineage>
        <taxon>Bacteria</taxon>
        <taxon>Bacillati</taxon>
        <taxon>Bacillota</taxon>
        <taxon>Clostridia</taxon>
        <taxon>Lachnospirales</taxon>
        <taxon>Lachnospiraceae</taxon>
        <taxon>Lachnospira</taxon>
    </lineage>
</organism>
<sequence>MLDENEIMPFNFFAYGGKYSGQHGGMRYLIERDGEKPDFILRGNVWQGPYASCSVPKEKISSKEFDYSEEGRLELINWLKDQYDTRLEEWDSAPSILEAEPYKH</sequence>
<reference evidence="2" key="1">
    <citation type="submission" date="2016-10" db="EMBL/GenBank/DDBJ databases">
        <authorList>
            <person name="Varghese N."/>
            <person name="Submissions S."/>
        </authorList>
    </citation>
    <scope>NUCLEOTIDE SEQUENCE [LARGE SCALE GENOMIC DNA]</scope>
    <source>
        <strain evidence="2">M83</strain>
    </source>
</reference>
<evidence type="ECO:0000313" key="2">
    <source>
        <dbReference type="Proteomes" id="UP000187651"/>
    </source>
</evidence>
<dbReference type="EMBL" id="FNHZ01000002">
    <property type="protein sequence ID" value="SDM77372.1"/>
    <property type="molecule type" value="Genomic_DNA"/>
</dbReference>
<evidence type="ECO:0008006" key="3">
    <source>
        <dbReference type="Google" id="ProtNLM"/>
    </source>
</evidence>
<keyword evidence="2" id="KW-1185">Reference proteome</keyword>
<proteinExistence type="predicted"/>
<evidence type="ECO:0000313" key="1">
    <source>
        <dbReference type="EMBL" id="SDM77372.1"/>
    </source>
</evidence>
<name>A0A1G9VYJ7_9FIRM</name>
<protein>
    <recommendedName>
        <fullName evidence="3">GNAT family acetyltransferase</fullName>
    </recommendedName>
</protein>
<gene>
    <name evidence="1" type="ORF">SAMN05216544_1129</name>
</gene>
<dbReference type="AlphaFoldDB" id="A0A1G9VYJ7"/>